<keyword evidence="3" id="KW-1185">Reference proteome</keyword>
<proteinExistence type="predicted"/>
<feature type="transmembrane region" description="Helical" evidence="1">
    <location>
        <begin position="101"/>
        <end position="124"/>
    </location>
</feature>
<dbReference type="EMBL" id="JBHRSD010000011">
    <property type="protein sequence ID" value="MFC3032143.1"/>
    <property type="molecule type" value="Genomic_DNA"/>
</dbReference>
<evidence type="ECO:0000313" key="2">
    <source>
        <dbReference type="EMBL" id="MFC3032143.1"/>
    </source>
</evidence>
<reference evidence="3" key="1">
    <citation type="journal article" date="2019" name="Int. J. Syst. Evol. Microbiol.">
        <title>The Global Catalogue of Microorganisms (GCM) 10K type strain sequencing project: providing services to taxonomists for standard genome sequencing and annotation.</title>
        <authorList>
            <consortium name="The Broad Institute Genomics Platform"/>
            <consortium name="The Broad Institute Genome Sequencing Center for Infectious Disease"/>
            <person name="Wu L."/>
            <person name="Ma J."/>
        </authorList>
    </citation>
    <scope>NUCLEOTIDE SEQUENCE [LARGE SCALE GENOMIC DNA]</scope>
    <source>
        <strain evidence="3">KCTC 42730</strain>
    </source>
</reference>
<organism evidence="2 3">
    <name type="scientific">Pseudoalteromonas fenneropenaei</name>
    <dbReference type="NCBI Taxonomy" id="1737459"/>
    <lineage>
        <taxon>Bacteria</taxon>
        <taxon>Pseudomonadati</taxon>
        <taxon>Pseudomonadota</taxon>
        <taxon>Gammaproteobacteria</taxon>
        <taxon>Alteromonadales</taxon>
        <taxon>Pseudoalteromonadaceae</taxon>
        <taxon>Pseudoalteromonas</taxon>
    </lineage>
</organism>
<feature type="transmembrane region" description="Helical" evidence="1">
    <location>
        <begin position="70"/>
        <end position="95"/>
    </location>
</feature>
<dbReference type="Proteomes" id="UP001595453">
    <property type="component" value="Unassembled WGS sequence"/>
</dbReference>
<sequence length="330" mass="38993">MKFNQFNVGMLPKKTKYNQFFKFDITTVSEFNTRFFGINILRRFNKARYAFYQDEGRFIWHSCGNDSSRVILFPMFAGLFGGITFLISLFSIPFLGPDDTYSLIPLGILMAWNFTFINLTSLLANKLPPKLMYFDRVTRKVGFLNDIKGCEERDEFGHCCFPWRDIICAVKTTITNTNGSYTFYPVIGHKDESEFPDAEVDVVVTDSSQHPIHCILAWERIVRHMDNTKPLPDVPVYEAYRHLDPITAEFDKQNNRPEYYWRTMSVDQQIEIGEELLKEAWEYEWSEQAEPRAEITQPWLRWEPDLTRTDKLDWKYKLKRITLQLLFCIP</sequence>
<keyword evidence="1" id="KW-1133">Transmembrane helix</keyword>
<keyword evidence="1" id="KW-0472">Membrane</keyword>
<comment type="caution">
    <text evidence="2">The sequence shown here is derived from an EMBL/GenBank/DDBJ whole genome shotgun (WGS) entry which is preliminary data.</text>
</comment>
<name>A0ABV7CHS6_9GAMM</name>
<dbReference type="RefSeq" id="WP_377122170.1">
    <property type="nucleotide sequence ID" value="NZ_JBHRSD010000011.1"/>
</dbReference>
<keyword evidence="1" id="KW-0812">Transmembrane</keyword>
<accession>A0ABV7CHS6</accession>
<protein>
    <submittedName>
        <fullName evidence="2">Uncharacterized protein</fullName>
    </submittedName>
</protein>
<gene>
    <name evidence="2" type="ORF">ACFOEE_06400</name>
</gene>
<evidence type="ECO:0000256" key="1">
    <source>
        <dbReference type="SAM" id="Phobius"/>
    </source>
</evidence>
<evidence type="ECO:0000313" key="3">
    <source>
        <dbReference type="Proteomes" id="UP001595453"/>
    </source>
</evidence>